<gene>
    <name evidence="1" type="ORF">TSUD_15380</name>
</gene>
<evidence type="ECO:0000313" key="2">
    <source>
        <dbReference type="Proteomes" id="UP000242715"/>
    </source>
</evidence>
<dbReference type="EMBL" id="DF973438">
    <property type="protein sequence ID" value="GAU30852.1"/>
    <property type="molecule type" value="Genomic_DNA"/>
</dbReference>
<evidence type="ECO:0000313" key="1">
    <source>
        <dbReference type="EMBL" id="GAU30852.1"/>
    </source>
</evidence>
<proteinExistence type="predicted"/>
<keyword evidence="2" id="KW-1185">Reference proteome</keyword>
<name>A0A2Z6N1H8_TRISU</name>
<dbReference type="AlphaFoldDB" id="A0A2Z6N1H8"/>
<reference evidence="2" key="1">
    <citation type="journal article" date="2017" name="Front. Plant Sci.">
        <title>Climate Clever Clovers: New Paradigm to Reduce the Environmental Footprint of Ruminants by Breeding Low Methanogenic Forages Utilizing Haplotype Variation.</title>
        <authorList>
            <person name="Kaur P."/>
            <person name="Appels R."/>
            <person name="Bayer P.E."/>
            <person name="Keeble-Gagnere G."/>
            <person name="Wang J."/>
            <person name="Hirakawa H."/>
            <person name="Shirasawa K."/>
            <person name="Vercoe P."/>
            <person name="Stefanova K."/>
            <person name="Durmic Z."/>
            <person name="Nichols P."/>
            <person name="Revell C."/>
            <person name="Isobe S.N."/>
            <person name="Edwards D."/>
            <person name="Erskine W."/>
        </authorList>
    </citation>
    <scope>NUCLEOTIDE SEQUENCE [LARGE SCALE GENOMIC DNA]</scope>
    <source>
        <strain evidence="2">cv. Daliak</strain>
    </source>
</reference>
<protein>
    <submittedName>
        <fullName evidence="1">Uncharacterized protein</fullName>
    </submittedName>
</protein>
<organism evidence="1 2">
    <name type="scientific">Trifolium subterraneum</name>
    <name type="common">Subterranean clover</name>
    <dbReference type="NCBI Taxonomy" id="3900"/>
    <lineage>
        <taxon>Eukaryota</taxon>
        <taxon>Viridiplantae</taxon>
        <taxon>Streptophyta</taxon>
        <taxon>Embryophyta</taxon>
        <taxon>Tracheophyta</taxon>
        <taxon>Spermatophyta</taxon>
        <taxon>Magnoliopsida</taxon>
        <taxon>eudicotyledons</taxon>
        <taxon>Gunneridae</taxon>
        <taxon>Pentapetalae</taxon>
        <taxon>rosids</taxon>
        <taxon>fabids</taxon>
        <taxon>Fabales</taxon>
        <taxon>Fabaceae</taxon>
        <taxon>Papilionoideae</taxon>
        <taxon>50 kb inversion clade</taxon>
        <taxon>NPAAA clade</taxon>
        <taxon>Hologalegina</taxon>
        <taxon>IRL clade</taxon>
        <taxon>Trifolieae</taxon>
        <taxon>Trifolium</taxon>
    </lineage>
</organism>
<sequence>MAHMEQRFATMVAEHAKNFEQRFATMEIEHTKKYNMLVSMIQKVNPEIQEPFDIDGIGLNTEPSGVGIEGKVNGV</sequence>
<accession>A0A2Z6N1H8</accession>
<dbReference type="Proteomes" id="UP000242715">
    <property type="component" value="Unassembled WGS sequence"/>
</dbReference>